<evidence type="ECO:0000313" key="10">
    <source>
        <dbReference type="EMBL" id="GMI23358.1"/>
    </source>
</evidence>
<evidence type="ECO:0000256" key="6">
    <source>
        <dbReference type="ARBA" id="ARBA00022989"/>
    </source>
</evidence>
<protein>
    <recommendedName>
        <fullName evidence="9">Amino acid transporter transmembrane domain-containing protein</fullName>
    </recommendedName>
</protein>
<feature type="transmembrane region" description="Helical" evidence="8">
    <location>
        <begin position="264"/>
        <end position="290"/>
    </location>
</feature>
<dbReference type="EMBL" id="BRYB01000123">
    <property type="protein sequence ID" value="GMI23358.1"/>
    <property type="molecule type" value="Genomic_DNA"/>
</dbReference>
<reference evidence="10 11" key="1">
    <citation type="journal article" date="2023" name="Commun. Biol.">
        <title>Genome analysis of Parmales, the sister group of diatoms, reveals the evolutionary specialization of diatoms from phago-mixotrophs to photoautotrophs.</title>
        <authorList>
            <person name="Ban H."/>
            <person name="Sato S."/>
            <person name="Yoshikawa S."/>
            <person name="Yamada K."/>
            <person name="Nakamura Y."/>
            <person name="Ichinomiya M."/>
            <person name="Sato N."/>
            <person name="Blanc-Mathieu R."/>
            <person name="Endo H."/>
            <person name="Kuwata A."/>
            <person name="Ogata H."/>
        </authorList>
    </citation>
    <scope>NUCLEOTIDE SEQUENCE [LARGE SCALE GENOMIC DNA]</scope>
</reference>
<keyword evidence="3" id="KW-0813">Transport</keyword>
<dbReference type="Proteomes" id="UP001165060">
    <property type="component" value="Unassembled WGS sequence"/>
</dbReference>
<feature type="domain" description="Amino acid transporter transmembrane" evidence="9">
    <location>
        <begin position="38"/>
        <end position="502"/>
    </location>
</feature>
<dbReference type="InterPro" id="IPR013057">
    <property type="entry name" value="AA_transpt_TM"/>
</dbReference>
<organism evidence="10 11">
    <name type="scientific">Tetraparma gracilis</name>
    <dbReference type="NCBI Taxonomy" id="2962635"/>
    <lineage>
        <taxon>Eukaryota</taxon>
        <taxon>Sar</taxon>
        <taxon>Stramenopiles</taxon>
        <taxon>Ochrophyta</taxon>
        <taxon>Bolidophyceae</taxon>
        <taxon>Parmales</taxon>
        <taxon>Triparmaceae</taxon>
        <taxon>Tetraparma</taxon>
    </lineage>
</organism>
<comment type="similarity">
    <text evidence="2">Belongs to the amino acid/polyamine transporter 2 family.</text>
</comment>
<evidence type="ECO:0000259" key="9">
    <source>
        <dbReference type="Pfam" id="PF01490"/>
    </source>
</evidence>
<feature type="transmembrane region" description="Helical" evidence="8">
    <location>
        <begin position="422"/>
        <end position="441"/>
    </location>
</feature>
<evidence type="ECO:0000313" key="11">
    <source>
        <dbReference type="Proteomes" id="UP001165060"/>
    </source>
</evidence>
<feature type="transmembrane region" description="Helical" evidence="8">
    <location>
        <begin position="43"/>
        <end position="63"/>
    </location>
</feature>
<keyword evidence="6 8" id="KW-1133">Transmembrane helix</keyword>
<feature type="transmembrane region" description="Helical" evidence="8">
    <location>
        <begin position="481"/>
        <end position="503"/>
    </location>
</feature>
<evidence type="ECO:0000256" key="3">
    <source>
        <dbReference type="ARBA" id="ARBA00022448"/>
    </source>
</evidence>
<evidence type="ECO:0000256" key="1">
    <source>
        <dbReference type="ARBA" id="ARBA00004141"/>
    </source>
</evidence>
<accession>A0ABQ6MC36</accession>
<proteinExistence type="inferred from homology"/>
<comment type="caution">
    <text evidence="10">The sequence shown here is derived from an EMBL/GenBank/DDBJ whole genome shotgun (WGS) entry which is preliminary data.</text>
</comment>
<feature type="transmembrane region" description="Helical" evidence="8">
    <location>
        <begin position="232"/>
        <end position="252"/>
    </location>
</feature>
<feature type="transmembrane region" description="Helical" evidence="8">
    <location>
        <begin position="182"/>
        <end position="205"/>
    </location>
</feature>
<comment type="subcellular location">
    <subcellularLocation>
        <location evidence="1">Membrane</location>
        <topology evidence="1">Multi-pass membrane protein</topology>
    </subcellularLocation>
</comment>
<evidence type="ECO:0000256" key="4">
    <source>
        <dbReference type="ARBA" id="ARBA00022692"/>
    </source>
</evidence>
<evidence type="ECO:0000256" key="7">
    <source>
        <dbReference type="ARBA" id="ARBA00023136"/>
    </source>
</evidence>
<feature type="transmembrane region" description="Helical" evidence="8">
    <location>
        <begin position="447"/>
        <end position="469"/>
    </location>
</feature>
<feature type="transmembrane region" description="Helical" evidence="8">
    <location>
        <begin position="310"/>
        <end position="331"/>
    </location>
</feature>
<keyword evidence="4 8" id="KW-0812">Transmembrane</keyword>
<keyword evidence="7 8" id="KW-0472">Membrane</keyword>
<evidence type="ECO:0000256" key="5">
    <source>
        <dbReference type="ARBA" id="ARBA00022970"/>
    </source>
</evidence>
<evidence type="ECO:0000256" key="8">
    <source>
        <dbReference type="SAM" id="Phobius"/>
    </source>
</evidence>
<sequence>MSLNTVAFPSGASGPSMGSKTLSLENILPPPSSSARITSSVSASFNLLATVIGGGVLSLPFAYAASGLVLTTVFVLLAACMGSFSLYILCSCARRTGGVTYGDVVRRAFGPRAELGLQLTLATFLLFVVTAYMVLIRDINGSLVPLFVDPAPAPNQVLAASMVFCLPFMLQRDLHSLRYNCYVGFVSVLLLLVAIVARSLTVNVFEPTPEYPKPWDRVRSESILWTSSLNDALFSFPLVALAFLSQFNMLAVHASLANPTRARVLAVINRAILCCTVVFSLFGSAGYLYALGDTRDNILLNFRPDDPVILLGKVGLGLALMSGISMILLPCRDAILLIPSKWASSCGSEHSYARIPSETTPLHSNNSNPPQPAYLLNPPLDPTFTSFIDDEPDDDYNNNRARNLSEESLASNEELPPSSTPAHVTSTLAIAGICYFAATSVPGVSTVWSICGSSLGIIIAYILPSLCYLKIRSRKAMNVRLVGAWMLLVVSVFLMIVCTAQAVGRLMGGPIQTKASDLTDDYDDDLVRDDGLDDIAGGGGGR</sequence>
<dbReference type="PANTHER" id="PTHR22950">
    <property type="entry name" value="AMINO ACID TRANSPORTER"/>
    <property type="match status" value="1"/>
</dbReference>
<gene>
    <name evidence="10" type="ORF">TeGR_g4161</name>
</gene>
<feature type="transmembrane region" description="Helical" evidence="8">
    <location>
        <begin position="115"/>
        <end position="133"/>
    </location>
</feature>
<feature type="transmembrane region" description="Helical" evidence="8">
    <location>
        <begin position="69"/>
        <end position="89"/>
    </location>
</feature>
<dbReference type="PANTHER" id="PTHR22950:SF458">
    <property type="entry name" value="SODIUM-COUPLED NEUTRAL AMINO ACID TRANSPORTER 11-RELATED"/>
    <property type="match status" value="1"/>
</dbReference>
<dbReference type="Pfam" id="PF01490">
    <property type="entry name" value="Aa_trans"/>
    <property type="match status" value="1"/>
</dbReference>
<keyword evidence="5" id="KW-0029">Amino-acid transport</keyword>
<keyword evidence="11" id="KW-1185">Reference proteome</keyword>
<name>A0ABQ6MC36_9STRA</name>
<feature type="transmembrane region" description="Helical" evidence="8">
    <location>
        <begin position="153"/>
        <end position="170"/>
    </location>
</feature>
<evidence type="ECO:0000256" key="2">
    <source>
        <dbReference type="ARBA" id="ARBA00008066"/>
    </source>
</evidence>